<accession>A0A3P6QE65</accession>
<organism evidence="2 3">
    <name type="scientific">Anisakis simplex</name>
    <name type="common">Herring worm</name>
    <dbReference type="NCBI Taxonomy" id="6269"/>
    <lineage>
        <taxon>Eukaryota</taxon>
        <taxon>Metazoa</taxon>
        <taxon>Ecdysozoa</taxon>
        <taxon>Nematoda</taxon>
        <taxon>Chromadorea</taxon>
        <taxon>Rhabditida</taxon>
        <taxon>Spirurina</taxon>
        <taxon>Ascaridomorpha</taxon>
        <taxon>Ascaridoidea</taxon>
        <taxon>Anisakidae</taxon>
        <taxon>Anisakis</taxon>
        <taxon>Anisakis simplex complex</taxon>
    </lineage>
</organism>
<reference evidence="2 3" key="1">
    <citation type="submission" date="2018-11" db="EMBL/GenBank/DDBJ databases">
        <authorList>
            <consortium name="Pathogen Informatics"/>
        </authorList>
    </citation>
    <scope>NUCLEOTIDE SEQUENCE [LARGE SCALE GENOMIC DNA]</scope>
</reference>
<keyword evidence="3" id="KW-1185">Reference proteome</keyword>
<protein>
    <submittedName>
        <fullName evidence="2">Uncharacterized protein</fullName>
    </submittedName>
</protein>
<evidence type="ECO:0000313" key="3">
    <source>
        <dbReference type="Proteomes" id="UP000267096"/>
    </source>
</evidence>
<dbReference type="Proteomes" id="UP000267096">
    <property type="component" value="Unassembled WGS sequence"/>
</dbReference>
<feature type="region of interest" description="Disordered" evidence="1">
    <location>
        <begin position="55"/>
        <end position="84"/>
    </location>
</feature>
<evidence type="ECO:0000313" key="2">
    <source>
        <dbReference type="EMBL" id="VDK29088.1"/>
    </source>
</evidence>
<name>A0A3P6QE65_ANISI</name>
<dbReference type="AlphaFoldDB" id="A0A3P6QE65"/>
<evidence type="ECO:0000256" key="1">
    <source>
        <dbReference type="SAM" id="MobiDB-lite"/>
    </source>
</evidence>
<feature type="compositionally biased region" description="Polar residues" evidence="1">
    <location>
        <begin position="64"/>
        <end position="84"/>
    </location>
</feature>
<proteinExistence type="predicted"/>
<sequence length="84" mass="9101">MINTHNKSVRSEERLSDSESTAAVCKGIVKDTGNGCENPAVRRSQRTVLLEPVVTRMTTRHAPSATSVPVSATNFEETNMPSLT</sequence>
<gene>
    <name evidence="2" type="ORF">ASIM_LOCUS7395</name>
</gene>
<feature type="region of interest" description="Disordered" evidence="1">
    <location>
        <begin position="1"/>
        <end position="21"/>
    </location>
</feature>
<dbReference type="EMBL" id="UYRR01017794">
    <property type="protein sequence ID" value="VDK29088.1"/>
    <property type="molecule type" value="Genomic_DNA"/>
</dbReference>